<dbReference type="Proteomes" id="UP001316803">
    <property type="component" value="Unassembled WGS sequence"/>
</dbReference>
<feature type="compositionally biased region" description="Low complexity" evidence="1">
    <location>
        <begin position="596"/>
        <end position="618"/>
    </location>
</feature>
<feature type="compositionally biased region" description="Polar residues" evidence="1">
    <location>
        <begin position="745"/>
        <end position="763"/>
    </location>
</feature>
<proteinExistence type="predicted"/>
<feature type="region of interest" description="Disordered" evidence="1">
    <location>
        <begin position="1"/>
        <end position="197"/>
    </location>
</feature>
<feature type="compositionally biased region" description="Pro residues" evidence="1">
    <location>
        <begin position="775"/>
        <end position="810"/>
    </location>
</feature>
<feature type="compositionally biased region" description="Polar residues" evidence="1">
    <location>
        <begin position="277"/>
        <end position="310"/>
    </location>
</feature>
<feature type="region of interest" description="Disordered" evidence="1">
    <location>
        <begin position="1111"/>
        <end position="1164"/>
    </location>
</feature>
<feature type="compositionally biased region" description="Polar residues" evidence="1">
    <location>
        <begin position="90"/>
        <end position="122"/>
    </location>
</feature>
<feature type="compositionally biased region" description="Basic and acidic residues" evidence="1">
    <location>
        <begin position="364"/>
        <end position="417"/>
    </location>
</feature>
<organism evidence="3 4">
    <name type="scientific">Knufia fluminis</name>
    <dbReference type="NCBI Taxonomy" id="191047"/>
    <lineage>
        <taxon>Eukaryota</taxon>
        <taxon>Fungi</taxon>
        <taxon>Dikarya</taxon>
        <taxon>Ascomycota</taxon>
        <taxon>Pezizomycotina</taxon>
        <taxon>Eurotiomycetes</taxon>
        <taxon>Chaetothyriomycetidae</taxon>
        <taxon>Chaetothyriales</taxon>
        <taxon>Trichomeriaceae</taxon>
        <taxon>Knufia</taxon>
    </lineage>
</organism>
<feature type="domain" description="C2H2-type" evidence="2">
    <location>
        <begin position="1196"/>
        <end position="1219"/>
    </location>
</feature>
<feature type="compositionally biased region" description="Low complexity" evidence="1">
    <location>
        <begin position="134"/>
        <end position="147"/>
    </location>
</feature>
<gene>
    <name evidence="3" type="ORF">OHC33_003358</name>
</gene>
<name>A0AAN8IQ66_9EURO</name>
<feature type="compositionally biased region" description="Polar residues" evidence="1">
    <location>
        <begin position="149"/>
        <end position="162"/>
    </location>
</feature>
<evidence type="ECO:0000259" key="2">
    <source>
        <dbReference type="PROSITE" id="PS00028"/>
    </source>
</evidence>
<feature type="compositionally biased region" description="Polar residues" evidence="1">
    <location>
        <begin position="1"/>
        <end position="44"/>
    </location>
</feature>
<dbReference type="PROSITE" id="PS00028">
    <property type="entry name" value="ZINC_FINGER_C2H2_1"/>
    <property type="match status" value="1"/>
</dbReference>
<feature type="compositionally biased region" description="Low complexity" evidence="1">
    <location>
        <begin position="480"/>
        <end position="521"/>
    </location>
</feature>
<protein>
    <recommendedName>
        <fullName evidence="2">C2H2-type domain-containing protein</fullName>
    </recommendedName>
</protein>
<keyword evidence="4" id="KW-1185">Reference proteome</keyword>
<dbReference type="InterPro" id="IPR013087">
    <property type="entry name" value="Znf_C2H2_type"/>
</dbReference>
<evidence type="ECO:0000256" key="1">
    <source>
        <dbReference type="SAM" id="MobiDB-lite"/>
    </source>
</evidence>
<feature type="region of interest" description="Disordered" evidence="1">
    <location>
        <begin position="332"/>
        <end position="447"/>
    </location>
</feature>
<accession>A0AAN8IQ66</accession>
<sequence>MSYASLSNYYGSSGQKSCSSNAYPSNRSSNNQMYPTSMTGQGNAQQPVSYGSSGYGYSGQPPYATSGGMESSNETYQTGTNYGYQRGSAYDNQDQSLNDAYSQNYYGRNNAAQTQPQSNAEGLSSLAYASGLESANARSNTSRSAQSYGAMSQPSQQQQNRVRSPVDTPSRYSVNPPSSSTSYPMQQQASTSSSSSQQLAVNAAAALAGAVNRRYSNQPQSAAANTSPSMANVRAAAQSFPRRTASPQTANTNSSQQYSSNQQPQQSQSTYSNYNTPSNYQVSTRQSQSTPTNSSSRQSGTNVSQITQHRQPPAPPRRNIQQTGSIANLVTSAQEAESSTYADSEDVQSSAPTFIDPTAIFDPYQRERERKRLEAERAAAEAKQKADEEAKAEAERRKQAEEDASKKKQQEEAEAQKRQAAAKFASTKKRKAPAAAAVAAAPASTEEAMAAEMKAMMEKMKAFQSKDPSLFKKLWSDMRQPGSSASAASVQSPSPQLAQQSLPGMSGAGQPTSTPQPTPQSDEAQEKAASSRRRKSARMGPDGEKLHLNGYPVVVENNPEGLPDMGRFPAERRIRPNKYNKRDKDQAEGPGDGVESTAASPSAPDPASTTAPVSTPASGSKRPRSSKKAQTTPAALAGAFTFSAENGTPTEGATPKQNLGTVWPLEKRNALTSTALRALKANPENANIELSEEDLKKMLENNPSYITLCELLEQRGLKFHRGHFARELLNSVPDLKTPTPAPHSGTPSKTTQSAAAAPVNSQPPQLPPFAQNFSYPPPPGQYGVPPPGYQPQYPPPPQGHFIPAQPPPGPAYGQGVLYPLQQGYAPPSATYKTPKPKHPARPEPPPGSKEAAARKRDFSELIDLTELGDDDNYVVPDKHPRLDGPDSDVEMEDNPIQAFQKQGQPPQMQQYAPPPTGWYAPPPTQPMHFNSQGYSNNVKKQDSFAESKTGRLVLARTLNKNEALKKQYYDPKTVARDILIASGRHPEERPLNVHLAGMLGKYIELESDVSTFEWDEIDPGGPAVPKVELVDIPATRPRFKMGERLPRKQKSRASLIDKTRHPDQEKRALSAPSPISNLKQAAQEQSPSLQSQPARLKKPSGLCHSLLASDEHATPATFDPTRPPPLLSDSRTPASVEKPAMDDTPTQKRRGRPPGSKNKYPSLGGLKNQAALATSGVKINVPVRDPTPSGKDKFKCKWKKCSTVLHNLDTLRKHIGRVHRLGTEDVVSGGYTCWWKKCKFLKQDDNGDWITTKAFDHWEDWLKHIERDHITPIGMKWGDGPSTQHVDPQVIQQDREAYTSNKQKQIVTPLLNDDNAYPADAVHLTEVPDPRLSSHAYTDKQKSEKKDFAAYMKAHNINPISREASKEVLRAMAERKKKIGPGIDRGGCTLINEEMRRLFIQNPGIRRVVALSE</sequence>
<feature type="region of interest" description="Disordered" evidence="1">
    <location>
        <begin position="473"/>
        <end position="637"/>
    </location>
</feature>
<reference evidence="3 4" key="1">
    <citation type="submission" date="2022-12" db="EMBL/GenBank/DDBJ databases">
        <title>Genomic features and morphological characterization of a novel Knufia sp. strain isolated from spacecraft assembly facility.</title>
        <authorList>
            <person name="Teixeira M."/>
            <person name="Chander A.M."/>
            <person name="Stajich J.E."/>
            <person name="Venkateswaran K."/>
        </authorList>
    </citation>
    <scope>NUCLEOTIDE SEQUENCE [LARGE SCALE GENOMIC DNA]</scope>
    <source>
        <strain evidence="3 4">FJI-L2-BK-P2</strain>
    </source>
</reference>
<dbReference type="EMBL" id="JAKLMC020000006">
    <property type="protein sequence ID" value="KAK5955717.1"/>
    <property type="molecule type" value="Genomic_DNA"/>
</dbReference>
<feature type="region of interest" description="Disordered" evidence="1">
    <location>
        <begin position="1038"/>
        <end position="1098"/>
    </location>
</feature>
<feature type="compositionally biased region" description="Polar residues" evidence="1">
    <location>
        <begin position="1073"/>
        <end position="1093"/>
    </location>
</feature>
<comment type="caution">
    <text evidence="3">The sequence shown here is derived from an EMBL/GenBank/DDBJ whole genome shotgun (WGS) entry which is preliminary data.</text>
</comment>
<feature type="region of interest" description="Disordered" evidence="1">
    <location>
        <begin position="217"/>
        <end position="320"/>
    </location>
</feature>
<feature type="compositionally biased region" description="Polar residues" evidence="1">
    <location>
        <begin position="170"/>
        <end position="185"/>
    </location>
</feature>
<feature type="compositionally biased region" description="Low complexity" evidence="1">
    <location>
        <begin position="186"/>
        <end position="197"/>
    </location>
</feature>
<evidence type="ECO:0000313" key="3">
    <source>
        <dbReference type="EMBL" id="KAK5955717.1"/>
    </source>
</evidence>
<feature type="compositionally biased region" description="Polar residues" evidence="1">
    <location>
        <begin position="332"/>
        <end position="352"/>
    </location>
</feature>
<feature type="region of interest" description="Disordered" evidence="1">
    <location>
        <begin position="731"/>
        <end position="887"/>
    </location>
</feature>
<feature type="compositionally biased region" description="Low complexity" evidence="1">
    <location>
        <begin position="251"/>
        <end position="276"/>
    </location>
</feature>
<feature type="compositionally biased region" description="Polar residues" evidence="1">
    <location>
        <begin position="68"/>
        <end position="83"/>
    </location>
</feature>
<feature type="compositionally biased region" description="Basic and acidic residues" evidence="1">
    <location>
        <begin position="1055"/>
        <end position="1068"/>
    </location>
</feature>
<feature type="compositionally biased region" description="Basic and acidic residues" evidence="1">
    <location>
        <begin position="569"/>
        <end position="587"/>
    </location>
</feature>
<evidence type="ECO:0000313" key="4">
    <source>
        <dbReference type="Proteomes" id="UP001316803"/>
    </source>
</evidence>
<feature type="compositionally biased region" description="Low complexity" evidence="1">
    <location>
        <begin position="433"/>
        <end position="447"/>
    </location>
</feature>
<feature type="compositionally biased region" description="Polar residues" evidence="1">
    <location>
        <begin position="217"/>
        <end position="230"/>
    </location>
</feature>